<proteinExistence type="predicted"/>
<dbReference type="EMBL" id="OU899037">
    <property type="protein sequence ID" value="CAH1736809.1"/>
    <property type="molecule type" value="Genomic_DNA"/>
</dbReference>
<feature type="region of interest" description="Disordered" evidence="1">
    <location>
        <begin position="1"/>
        <end position="20"/>
    </location>
</feature>
<gene>
    <name evidence="2" type="ORF">APHIGO_LOCUS10465</name>
</gene>
<dbReference type="AlphaFoldDB" id="A0A9P0NRE0"/>
<dbReference type="Proteomes" id="UP001154329">
    <property type="component" value="Chromosome 4"/>
</dbReference>
<protein>
    <recommendedName>
        <fullName evidence="4">DUF4371 domain-containing protein</fullName>
    </recommendedName>
</protein>
<reference evidence="2" key="1">
    <citation type="submission" date="2022-02" db="EMBL/GenBank/DDBJ databases">
        <authorList>
            <person name="King R."/>
        </authorList>
    </citation>
    <scope>NUCLEOTIDE SEQUENCE</scope>
</reference>
<name>A0A9P0NRE0_APHGO</name>
<evidence type="ECO:0000256" key="1">
    <source>
        <dbReference type="SAM" id="MobiDB-lite"/>
    </source>
</evidence>
<accession>A0A9P0NRE0</accession>
<evidence type="ECO:0000313" key="2">
    <source>
        <dbReference type="EMBL" id="CAH1736809.1"/>
    </source>
</evidence>
<dbReference type="PANTHER" id="PTHR37162:SF1">
    <property type="entry name" value="BED-TYPE DOMAIN-CONTAINING PROTEIN"/>
    <property type="match status" value="1"/>
</dbReference>
<organism evidence="2 3">
    <name type="scientific">Aphis gossypii</name>
    <name type="common">Cotton aphid</name>
    <dbReference type="NCBI Taxonomy" id="80765"/>
    <lineage>
        <taxon>Eukaryota</taxon>
        <taxon>Metazoa</taxon>
        <taxon>Ecdysozoa</taxon>
        <taxon>Arthropoda</taxon>
        <taxon>Hexapoda</taxon>
        <taxon>Insecta</taxon>
        <taxon>Pterygota</taxon>
        <taxon>Neoptera</taxon>
        <taxon>Paraneoptera</taxon>
        <taxon>Hemiptera</taxon>
        <taxon>Sternorrhyncha</taxon>
        <taxon>Aphidomorpha</taxon>
        <taxon>Aphidoidea</taxon>
        <taxon>Aphididae</taxon>
        <taxon>Aphidini</taxon>
        <taxon>Aphis</taxon>
        <taxon>Aphis</taxon>
    </lineage>
</organism>
<dbReference type="PANTHER" id="PTHR37162">
    <property type="entry name" value="HAT FAMILY DIMERISATION DOMAINCONTAINING PROTEIN-RELATED"/>
    <property type="match status" value="1"/>
</dbReference>
<keyword evidence="3" id="KW-1185">Reference proteome</keyword>
<evidence type="ECO:0000313" key="3">
    <source>
        <dbReference type="Proteomes" id="UP001154329"/>
    </source>
</evidence>
<sequence length="306" mass="34059">MSDFEDDPLHIGGPPRKLRKIQHRAQKFRKEWCSLPDFKDWLIPDENDIFKAKCSLCKSSMVAELSNIKNHGKGIKHKQIVTAGTVKQTSISNFLQTDKKLKLKTQIQRAEIKIAAFISEHNIAFLAADHLPGLLQECFPDSEIAKGISTKRTKTTAIIKNVIGSSAKEELVDSLKNNKFSVLTDESTDIGTVKTSCVVVRYFDKNIGKIVSKFWDLHPVFNSVNPCSATAEKLYNLLIESFSTHNIPETNMIGFGSDGCNVMMGSVNSVASRLKNTFPGIFILKCVCHSVHLCASESCKQLPRNC</sequence>
<evidence type="ECO:0008006" key="4">
    <source>
        <dbReference type="Google" id="ProtNLM"/>
    </source>
</evidence>
<reference evidence="2" key="2">
    <citation type="submission" date="2022-10" db="EMBL/GenBank/DDBJ databases">
        <authorList>
            <consortium name="ENA_rothamsted_submissions"/>
            <consortium name="culmorum"/>
            <person name="King R."/>
        </authorList>
    </citation>
    <scope>NUCLEOTIDE SEQUENCE</scope>
</reference>